<evidence type="ECO:0000256" key="2">
    <source>
        <dbReference type="ARBA" id="ARBA00022737"/>
    </source>
</evidence>
<evidence type="ECO:0000259" key="7">
    <source>
        <dbReference type="PROSITE" id="PS50090"/>
    </source>
</evidence>
<evidence type="ECO:0000256" key="3">
    <source>
        <dbReference type="ARBA" id="ARBA00023125"/>
    </source>
</evidence>
<dbReference type="GO" id="GO:0005634">
    <property type="term" value="C:nucleus"/>
    <property type="evidence" value="ECO:0000318"/>
    <property type="project" value="GO_Central"/>
</dbReference>
<evidence type="ECO:0000256" key="5">
    <source>
        <dbReference type="ARBA" id="ARBA00057804"/>
    </source>
</evidence>
<accession>A0A022PS05</accession>
<comment type="function">
    <text evidence="5">Transcription factor.</text>
</comment>
<dbReference type="GO" id="GO:0030154">
    <property type="term" value="P:cell differentiation"/>
    <property type="evidence" value="ECO:0000318"/>
    <property type="project" value="GO_Central"/>
</dbReference>
<dbReference type="SUPFAM" id="SSF46689">
    <property type="entry name" value="Homeodomain-like"/>
    <property type="match status" value="1"/>
</dbReference>
<keyword evidence="4" id="KW-0539">Nucleus</keyword>
<evidence type="ECO:0000256" key="4">
    <source>
        <dbReference type="ARBA" id="ARBA00023242"/>
    </source>
</evidence>
<protein>
    <recommendedName>
        <fullName evidence="11">MYB transcription factor</fullName>
    </recommendedName>
</protein>
<dbReference type="EMBL" id="KI632366">
    <property type="protein sequence ID" value="EYU17603.1"/>
    <property type="molecule type" value="Genomic_DNA"/>
</dbReference>
<dbReference type="PROSITE" id="PS51294">
    <property type="entry name" value="HTH_MYB"/>
    <property type="match status" value="2"/>
</dbReference>
<dbReference type="InterPro" id="IPR017930">
    <property type="entry name" value="Myb_dom"/>
</dbReference>
<dbReference type="PhylomeDB" id="A0A022PS05"/>
<dbReference type="KEGG" id="egt:105950586"/>
<feature type="compositionally biased region" description="Basic residues" evidence="6">
    <location>
        <begin position="137"/>
        <end position="152"/>
    </location>
</feature>
<evidence type="ECO:0000313" key="9">
    <source>
        <dbReference type="EMBL" id="EYU17603.1"/>
    </source>
</evidence>
<keyword evidence="2" id="KW-0677">Repeat</keyword>
<dbReference type="CDD" id="cd00167">
    <property type="entry name" value="SANT"/>
    <property type="match status" value="2"/>
</dbReference>
<evidence type="ECO:0000313" key="10">
    <source>
        <dbReference type="Proteomes" id="UP000030748"/>
    </source>
</evidence>
<keyword evidence="3" id="KW-0238">DNA-binding</keyword>
<dbReference type="FunFam" id="1.10.10.60:FF:000001">
    <property type="entry name" value="MYB-related transcription factor"/>
    <property type="match status" value="1"/>
</dbReference>
<gene>
    <name evidence="9" type="ORF">MIMGU_mgv1a025007mg</name>
</gene>
<dbReference type="InterPro" id="IPR015495">
    <property type="entry name" value="Myb_TF_plants"/>
</dbReference>
<dbReference type="AlphaFoldDB" id="A0A022PS05"/>
<dbReference type="GO" id="GO:0006355">
    <property type="term" value="P:regulation of DNA-templated transcription"/>
    <property type="evidence" value="ECO:0000318"/>
    <property type="project" value="GO_Central"/>
</dbReference>
<dbReference type="SMART" id="SM00717">
    <property type="entry name" value="SANT"/>
    <property type="match status" value="2"/>
</dbReference>
<feature type="domain" description="HTH myb-type" evidence="8">
    <location>
        <begin position="62"/>
        <end position="116"/>
    </location>
</feature>
<feature type="domain" description="HTH myb-type" evidence="8">
    <location>
        <begin position="9"/>
        <end position="61"/>
    </location>
</feature>
<dbReference type="OrthoDB" id="2143914at2759"/>
<evidence type="ECO:0008006" key="11">
    <source>
        <dbReference type="Google" id="ProtNLM"/>
    </source>
</evidence>
<evidence type="ECO:0000256" key="6">
    <source>
        <dbReference type="SAM" id="MobiDB-lite"/>
    </source>
</evidence>
<dbReference type="InterPro" id="IPR009057">
    <property type="entry name" value="Homeodomain-like_sf"/>
</dbReference>
<feature type="compositionally biased region" description="Polar residues" evidence="6">
    <location>
        <begin position="170"/>
        <end position="181"/>
    </location>
</feature>
<dbReference type="PANTHER" id="PTHR47999">
    <property type="entry name" value="TRANSCRIPTION FACTOR MYB8-RELATED-RELATED"/>
    <property type="match status" value="1"/>
</dbReference>
<keyword evidence="10" id="KW-1185">Reference proteome</keyword>
<dbReference type="Pfam" id="PF00249">
    <property type="entry name" value="Myb_DNA-binding"/>
    <property type="match status" value="2"/>
</dbReference>
<dbReference type="PROSITE" id="PS50090">
    <property type="entry name" value="MYB_LIKE"/>
    <property type="match status" value="2"/>
</dbReference>
<feature type="region of interest" description="Disordered" evidence="6">
    <location>
        <begin position="118"/>
        <end position="155"/>
    </location>
</feature>
<evidence type="ECO:0000259" key="8">
    <source>
        <dbReference type="PROSITE" id="PS51294"/>
    </source>
</evidence>
<feature type="compositionally biased region" description="Basic and acidic residues" evidence="6">
    <location>
        <begin position="118"/>
        <end position="127"/>
    </location>
</feature>
<comment type="subcellular location">
    <subcellularLocation>
        <location evidence="1">Nucleus</location>
    </subcellularLocation>
</comment>
<name>A0A022PS05_ERYGU</name>
<organism evidence="9 10">
    <name type="scientific">Erythranthe guttata</name>
    <name type="common">Yellow monkey flower</name>
    <name type="synonym">Mimulus guttatus</name>
    <dbReference type="NCBI Taxonomy" id="4155"/>
    <lineage>
        <taxon>Eukaryota</taxon>
        <taxon>Viridiplantae</taxon>
        <taxon>Streptophyta</taxon>
        <taxon>Embryophyta</taxon>
        <taxon>Tracheophyta</taxon>
        <taxon>Spermatophyta</taxon>
        <taxon>Magnoliopsida</taxon>
        <taxon>eudicotyledons</taxon>
        <taxon>Gunneridae</taxon>
        <taxon>Pentapetalae</taxon>
        <taxon>asterids</taxon>
        <taxon>lamiids</taxon>
        <taxon>Lamiales</taxon>
        <taxon>Phrymaceae</taxon>
        <taxon>Erythranthe</taxon>
    </lineage>
</organism>
<proteinExistence type="predicted"/>
<reference evidence="9 10" key="1">
    <citation type="journal article" date="2013" name="Proc. Natl. Acad. Sci. U.S.A.">
        <title>Fine-scale variation in meiotic recombination in Mimulus inferred from population shotgun sequencing.</title>
        <authorList>
            <person name="Hellsten U."/>
            <person name="Wright K.M."/>
            <person name="Jenkins J."/>
            <person name="Shu S."/>
            <person name="Yuan Y."/>
            <person name="Wessler S.R."/>
            <person name="Schmutz J."/>
            <person name="Willis J.H."/>
            <person name="Rokhsar D.S."/>
        </authorList>
    </citation>
    <scope>NUCLEOTIDE SEQUENCE [LARGE SCALE GENOMIC DNA]</scope>
    <source>
        <strain evidence="10">cv. DUN x IM62</strain>
    </source>
</reference>
<dbReference type="InterPro" id="IPR001005">
    <property type="entry name" value="SANT/Myb"/>
</dbReference>
<feature type="region of interest" description="Disordered" evidence="6">
    <location>
        <begin position="170"/>
        <end position="190"/>
    </location>
</feature>
<dbReference type="GO" id="GO:0000976">
    <property type="term" value="F:transcription cis-regulatory region binding"/>
    <property type="evidence" value="ECO:0000318"/>
    <property type="project" value="GO_Central"/>
</dbReference>
<feature type="domain" description="Myb-like" evidence="7">
    <location>
        <begin position="62"/>
        <end position="112"/>
    </location>
</feature>
<dbReference type="eggNOG" id="KOG0048">
    <property type="taxonomic scope" value="Eukaryota"/>
</dbReference>
<sequence length="258" mass="29207">MGRSPCCSKVGLNRGPWSAEEDTLLTTYIQLHGEGQWRFLPNKAGLLRCGKSCRLRWMNYLRPGLKRGNISEDEEDLIVRLHGILGNRWSLIAGRLPGRTDNEIKNHWNTYLLKKLKNNKDSPESPKTKKSTATAAKGKKKKKPKRKKKKNIVKVDEDKIGNNEKLIELSAQSKNESNNPPKSKVYMPKPTRVSPGFSYVPPVEELPQLFGVFGGDGEEEEFDLGGGYILPMLRPSDSLIPSEVDMLEKVYNEYLQLL</sequence>
<dbReference type="Gene3D" id="1.10.10.60">
    <property type="entry name" value="Homeodomain-like"/>
    <property type="match status" value="2"/>
</dbReference>
<evidence type="ECO:0000256" key="1">
    <source>
        <dbReference type="ARBA" id="ARBA00004123"/>
    </source>
</evidence>
<dbReference type="PANTHER" id="PTHR47999:SF9">
    <property type="entry name" value="TRANSCRIPTION REPRESSOR MYB5-LIKE"/>
    <property type="match status" value="1"/>
</dbReference>
<feature type="domain" description="Myb-like" evidence="7">
    <location>
        <begin position="9"/>
        <end position="61"/>
    </location>
</feature>
<dbReference type="Proteomes" id="UP000030748">
    <property type="component" value="Unassembled WGS sequence"/>
</dbReference>